<dbReference type="EMBL" id="LXQA010556523">
    <property type="protein sequence ID" value="MCI59063.1"/>
    <property type="molecule type" value="Genomic_DNA"/>
</dbReference>
<organism evidence="2 3">
    <name type="scientific">Trifolium medium</name>
    <dbReference type="NCBI Taxonomy" id="97028"/>
    <lineage>
        <taxon>Eukaryota</taxon>
        <taxon>Viridiplantae</taxon>
        <taxon>Streptophyta</taxon>
        <taxon>Embryophyta</taxon>
        <taxon>Tracheophyta</taxon>
        <taxon>Spermatophyta</taxon>
        <taxon>Magnoliopsida</taxon>
        <taxon>eudicotyledons</taxon>
        <taxon>Gunneridae</taxon>
        <taxon>Pentapetalae</taxon>
        <taxon>rosids</taxon>
        <taxon>fabids</taxon>
        <taxon>Fabales</taxon>
        <taxon>Fabaceae</taxon>
        <taxon>Papilionoideae</taxon>
        <taxon>50 kb inversion clade</taxon>
        <taxon>NPAAA clade</taxon>
        <taxon>Hologalegina</taxon>
        <taxon>IRL clade</taxon>
        <taxon>Trifolieae</taxon>
        <taxon>Trifolium</taxon>
    </lineage>
</organism>
<protein>
    <submittedName>
        <fullName evidence="2">Uncharacterized protein</fullName>
    </submittedName>
</protein>
<dbReference type="AlphaFoldDB" id="A0A392TD29"/>
<dbReference type="Proteomes" id="UP000265520">
    <property type="component" value="Unassembled WGS sequence"/>
</dbReference>
<proteinExistence type="predicted"/>
<accession>A0A392TD29</accession>
<keyword evidence="3" id="KW-1185">Reference proteome</keyword>
<feature type="non-terminal residue" evidence="2">
    <location>
        <position position="1"/>
    </location>
</feature>
<comment type="caution">
    <text evidence="2">The sequence shown here is derived from an EMBL/GenBank/DDBJ whole genome shotgun (WGS) entry which is preliminary data.</text>
</comment>
<feature type="region of interest" description="Disordered" evidence="1">
    <location>
        <begin position="1"/>
        <end position="24"/>
    </location>
</feature>
<evidence type="ECO:0000313" key="2">
    <source>
        <dbReference type="EMBL" id="MCI59063.1"/>
    </source>
</evidence>
<evidence type="ECO:0000313" key="3">
    <source>
        <dbReference type="Proteomes" id="UP000265520"/>
    </source>
</evidence>
<evidence type="ECO:0000256" key="1">
    <source>
        <dbReference type="SAM" id="MobiDB-lite"/>
    </source>
</evidence>
<sequence>GKLAHRPCDDDSVVGGADGDSDIG</sequence>
<name>A0A392TD29_9FABA</name>
<reference evidence="2 3" key="1">
    <citation type="journal article" date="2018" name="Front. Plant Sci.">
        <title>Red Clover (Trifolium pratense) and Zigzag Clover (T. medium) - A Picture of Genomic Similarities and Differences.</title>
        <authorList>
            <person name="Dluhosova J."/>
            <person name="Istvanek J."/>
            <person name="Nedelnik J."/>
            <person name="Repkova J."/>
        </authorList>
    </citation>
    <scope>NUCLEOTIDE SEQUENCE [LARGE SCALE GENOMIC DNA]</scope>
    <source>
        <strain evidence="3">cv. 10/8</strain>
        <tissue evidence="2">Leaf</tissue>
    </source>
</reference>